<feature type="region of interest" description="Disordered" evidence="1">
    <location>
        <begin position="368"/>
        <end position="391"/>
    </location>
</feature>
<dbReference type="InterPro" id="IPR017439">
    <property type="entry name" value="Amidohydrolase"/>
</dbReference>
<feature type="chain" id="PRO_5021476154" evidence="2">
    <location>
        <begin position="22"/>
        <end position="527"/>
    </location>
</feature>
<gene>
    <name evidence="3" type="ORF">EUV02_08335</name>
</gene>
<dbReference type="OrthoDB" id="9781032at2"/>
<sequence>MSRHLLAASLLALTVHSAAEAAAPAPLKAEATALIDARAGELAGMIDQVFSFAEPGFQEVKTSAYLAGILEKNGFKVTRGVAGIPTAFTATWGEGGPLIALGSDIDALLGLSQTPGVPFAKPMVIGAPGHGEGHNSGLPMMIVAAIAAKQVMEKNGIKGRIMVWPGVAEELLATKAYYVRAGLFKDVDANLFAHVGDDLDTTWGPLSYTAALSVEYTFLGRTAHAAGNPWDGKSALDAVELMDTGWNFKREHLPVTQRSHYVITNGGGQPNIVPGVASVWYYFRDTSLPAVKNMFGTANQIADGAALMTGTSVTHRILGHAATNYGNRPLAEAAFANMKAVGLPNWSDADQNFARAVLTGFDRKPQTLASGDPHLWSPQNPNPEPNAGSDDIGDIMWTVPTITIRYPSNIPGISYHNVMAAAAMATPIAHKGAVVGAKVAALTVLDLMTTPELVANAKSWQQEVQFKTEHYQPLLGPDDQPAIHLNADLMAKMRPAMEKYYFDPKKYRSYLQQLGIDYDKVAIPAKN</sequence>
<evidence type="ECO:0000256" key="1">
    <source>
        <dbReference type="SAM" id="MobiDB-lite"/>
    </source>
</evidence>
<dbReference type="Proteomes" id="UP000297737">
    <property type="component" value="Unassembled WGS sequence"/>
</dbReference>
<dbReference type="InterPro" id="IPR036264">
    <property type="entry name" value="Bact_exopeptidase_dim_dom"/>
</dbReference>
<evidence type="ECO:0000313" key="4">
    <source>
        <dbReference type="Proteomes" id="UP000297737"/>
    </source>
</evidence>
<proteinExistence type="predicted"/>
<dbReference type="GO" id="GO:0046657">
    <property type="term" value="P:folic acid catabolic process"/>
    <property type="evidence" value="ECO:0007669"/>
    <property type="project" value="TreeGrafter"/>
</dbReference>
<dbReference type="NCBIfam" id="TIGR01891">
    <property type="entry name" value="amidohydrolases"/>
    <property type="match status" value="1"/>
</dbReference>
<keyword evidence="4" id="KW-1185">Reference proteome</keyword>
<dbReference type="AlphaFoldDB" id="A0A4Y9EMG0"/>
<dbReference type="RefSeq" id="WP_135245784.1">
    <property type="nucleotide sequence ID" value="NZ_SIHO01000002.1"/>
</dbReference>
<comment type="caution">
    <text evidence="3">The sequence shown here is derived from an EMBL/GenBank/DDBJ whole genome shotgun (WGS) entry which is preliminary data.</text>
</comment>
<keyword evidence="2" id="KW-0732">Signal</keyword>
<dbReference type="PANTHER" id="PTHR30575">
    <property type="entry name" value="PEPTIDASE M20"/>
    <property type="match status" value="1"/>
</dbReference>
<dbReference type="SUPFAM" id="SSF53187">
    <property type="entry name" value="Zn-dependent exopeptidases"/>
    <property type="match status" value="1"/>
</dbReference>
<evidence type="ECO:0000256" key="2">
    <source>
        <dbReference type="SAM" id="SignalP"/>
    </source>
</evidence>
<dbReference type="InterPro" id="IPR052030">
    <property type="entry name" value="Peptidase_M20/M20A_hydrolases"/>
</dbReference>
<dbReference type="GO" id="GO:0016805">
    <property type="term" value="F:dipeptidase activity"/>
    <property type="evidence" value="ECO:0007669"/>
    <property type="project" value="TreeGrafter"/>
</dbReference>
<dbReference type="Gene3D" id="3.30.70.360">
    <property type="match status" value="1"/>
</dbReference>
<evidence type="ECO:0000313" key="3">
    <source>
        <dbReference type="EMBL" id="TFU03192.1"/>
    </source>
</evidence>
<feature type="signal peptide" evidence="2">
    <location>
        <begin position="1"/>
        <end position="21"/>
    </location>
</feature>
<reference evidence="3 4" key="1">
    <citation type="submission" date="2019-02" db="EMBL/GenBank/DDBJ databases">
        <title>Polymorphobacter sp. isolated from the lake at the Tibet of China.</title>
        <authorList>
            <person name="Li A."/>
        </authorList>
    </citation>
    <scope>NUCLEOTIDE SEQUENCE [LARGE SCALE GENOMIC DNA]</scope>
    <source>
        <strain evidence="3 4">DJ1R-1</strain>
    </source>
</reference>
<dbReference type="PANTHER" id="PTHR30575:SF0">
    <property type="entry name" value="XAA-ARG DIPEPTIDASE"/>
    <property type="match status" value="1"/>
</dbReference>
<name>A0A4Y9EMG0_9SPHN</name>
<dbReference type="SUPFAM" id="SSF55031">
    <property type="entry name" value="Bacterial exopeptidase dimerisation domain"/>
    <property type="match status" value="1"/>
</dbReference>
<protein>
    <submittedName>
        <fullName evidence="3">Amidohydrolase</fullName>
    </submittedName>
</protein>
<dbReference type="GO" id="GO:0071713">
    <property type="term" value="F:para-aminobenzoyl-glutamate hydrolase activity"/>
    <property type="evidence" value="ECO:0007669"/>
    <property type="project" value="TreeGrafter"/>
</dbReference>
<dbReference type="GO" id="GO:0005737">
    <property type="term" value="C:cytoplasm"/>
    <property type="evidence" value="ECO:0007669"/>
    <property type="project" value="TreeGrafter"/>
</dbReference>
<keyword evidence="3" id="KW-0378">Hydrolase</keyword>
<organism evidence="3 4">
    <name type="scientific">Glacieibacterium arshaanense</name>
    <dbReference type="NCBI Taxonomy" id="2511025"/>
    <lineage>
        <taxon>Bacteria</taxon>
        <taxon>Pseudomonadati</taxon>
        <taxon>Pseudomonadota</taxon>
        <taxon>Alphaproteobacteria</taxon>
        <taxon>Sphingomonadales</taxon>
        <taxon>Sphingosinicellaceae</taxon>
        <taxon>Glacieibacterium</taxon>
    </lineage>
</organism>
<dbReference type="Gene3D" id="3.40.630.10">
    <property type="entry name" value="Zn peptidases"/>
    <property type="match status" value="1"/>
</dbReference>
<accession>A0A4Y9EMG0</accession>
<dbReference type="EMBL" id="SIHO01000002">
    <property type="protein sequence ID" value="TFU03192.1"/>
    <property type="molecule type" value="Genomic_DNA"/>
</dbReference>